<dbReference type="SMART" id="SM00220">
    <property type="entry name" value="S_TKc"/>
    <property type="match status" value="1"/>
</dbReference>
<feature type="region of interest" description="Disordered" evidence="12">
    <location>
        <begin position="891"/>
        <end position="912"/>
    </location>
</feature>
<evidence type="ECO:0000256" key="2">
    <source>
        <dbReference type="ARBA" id="ARBA00012513"/>
    </source>
</evidence>
<dbReference type="Pfam" id="PF23312">
    <property type="entry name" value="UBA_SIK3"/>
    <property type="match status" value="1"/>
</dbReference>
<dbReference type="Gene3D" id="1.10.510.10">
    <property type="entry name" value="Transferase(Phosphotransferase) domain 1"/>
    <property type="match status" value="1"/>
</dbReference>
<feature type="compositionally biased region" description="Polar residues" evidence="12">
    <location>
        <begin position="780"/>
        <end position="805"/>
    </location>
</feature>
<dbReference type="InterPro" id="IPR017441">
    <property type="entry name" value="Protein_kinase_ATP_BS"/>
</dbReference>
<keyword evidence="3" id="KW-0723">Serine/threonine-protein kinase</keyword>
<dbReference type="Proteomes" id="UP000694941">
    <property type="component" value="Unplaced"/>
</dbReference>
<protein>
    <recommendedName>
        <fullName evidence="2">non-specific serine/threonine protein kinase</fullName>
        <ecNumber evidence="2">2.7.11.1</ecNumber>
    </recommendedName>
</protein>
<feature type="region of interest" description="Disordered" evidence="12">
    <location>
        <begin position="713"/>
        <end position="743"/>
    </location>
</feature>
<evidence type="ECO:0000256" key="11">
    <source>
        <dbReference type="PROSITE-ProRule" id="PRU10141"/>
    </source>
</evidence>
<feature type="compositionally biased region" description="Polar residues" evidence="12">
    <location>
        <begin position="841"/>
        <end position="854"/>
    </location>
</feature>
<evidence type="ECO:0000259" key="13">
    <source>
        <dbReference type="PROSITE" id="PS50011"/>
    </source>
</evidence>
<dbReference type="CDD" id="cd14071">
    <property type="entry name" value="STKc_SIK"/>
    <property type="match status" value="1"/>
</dbReference>
<feature type="domain" description="Protein kinase" evidence="13">
    <location>
        <begin position="23"/>
        <end position="274"/>
    </location>
</feature>
<dbReference type="InterPro" id="IPR057380">
    <property type="entry name" value="UBA_SIK1/2/3"/>
</dbReference>
<reference evidence="16" key="1">
    <citation type="submission" date="2025-08" db="UniProtKB">
        <authorList>
            <consortium name="RefSeq"/>
        </authorList>
    </citation>
    <scope>IDENTIFICATION</scope>
    <source>
        <tissue evidence="16">Muscle</tissue>
    </source>
</reference>
<dbReference type="InterPro" id="IPR001772">
    <property type="entry name" value="KA1_dom"/>
</dbReference>
<comment type="catalytic activity">
    <reaction evidence="9">
        <text>L-threonyl-[protein] + ATP = O-phospho-L-threonyl-[protein] + ADP + H(+)</text>
        <dbReference type="Rhea" id="RHEA:46608"/>
        <dbReference type="Rhea" id="RHEA-COMP:11060"/>
        <dbReference type="Rhea" id="RHEA-COMP:11605"/>
        <dbReference type="ChEBI" id="CHEBI:15378"/>
        <dbReference type="ChEBI" id="CHEBI:30013"/>
        <dbReference type="ChEBI" id="CHEBI:30616"/>
        <dbReference type="ChEBI" id="CHEBI:61977"/>
        <dbReference type="ChEBI" id="CHEBI:456216"/>
        <dbReference type="EC" id="2.7.11.1"/>
    </reaction>
</comment>
<keyword evidence="8 11" id="KW-0067">ATP-binding</keyword>
<dbReference type="InterPro" id="IPR028375">
    <property type="entry name" value="KA1/Ssp2_C"/>
</dbReference>
<evidence type="ECO:0000259" key="14">
    <source>
        <dbReference type="PROSITE" id="PS50032"/>
    </source>
</evidence>
<dbReference type="PANTHER" id="PTHR24346:SF42">
    <property type="entry name" value="SERINE_THREONINE-PROTEIN KINASE SIK3"/>
    <property type="match status" value="1"/>
</dbReference>
<proteinExistence type="inferred from homology"/>
<evidence type="ECO:0000256" key="7">
    <source>
        <dbReference type="ARBA" id="ARBA00022777"/>
    </source>
</evidence>
<dbReference type="SUPFAM" id="SSF103243">
    <property type="entry name" value="KA1-like"/>
    <property type="match status" value="1"/>
</dbReference>
<comment type="similarity">
    <text evidence="1">Belongs to the protein kinase superfamily. CAMK Ser/Thr protein kinase family. SNF1 subfamily.</text>
</comment>
<dbReference type="PROSITE" id="PS50011">
    <property type="entry name" value="PROTEIN_KINASE_DOM"/>
    <property type="match status" value="1"/>
</dbReference>
<evidence type="ECO:0000256" key="4">
    <source>
        <dbReference type="ARBA" id="ARBA00022679"/>
    </source>
</evidence>
<evidence type="ECO:0000313" key="16">
    <source>
        <dbReference type="RefSeq" id="XP_013786308.1"/>
    </source>
</evidence>
<accession>A0ABM1BPS2</accession>
<keyword evidence="15" id="KW-1185">Reference proteome</keyword>
<dbReference type="InterPro" id="IPR011009">
    <property type="entry name" value="Kinase-like_dom_sf"/>
</dbReference>
<name>A0ABM1BPS2_LIMPO</name>
<evidence type="ECO:0000313" key="15">
    <source>
        <dbReference type="Proteomes" id="UP000694941"/>
    </source>
</evidence>
<evidence type="ECO:0000256" key="1">
    <source>
        <dbReference type="ARBA" id="ARBA00006234"/>
    </source>
</evidence>
<dbReference type="GeneID" id="106470309"/>
<evidence type="ECO:0000256" key="12">
    <source>
        <dbReference type="SAM" id="MobiDB-lite"/>
    </source>
</evidence>
<evidence type="ECO:0000256" key="10">
    <source>
        <dbReference type="ARBA" id="ARBA00048679"/>
    </source>
</evidence>
<dbReference type="InterPro" id="IPR000719">
    <property type="entry name" value="Prot_kinase_dom"/>
</dbReference>
<dbReference type="SUPFAM" id="SSF56112">
    <property type="entry name" value="Protein kinase-like (PK-like)"/>
    <property type="match status" value="1"/>
</dbReference>
<feature type="binding site" evidence="11">
    <location>
        <position position="52"/>
    </location>
    <ligand>
        <name>ATP</name>
        <dbReference type="ChEBI" id="CHEBI:30616"/>
    </ligand>
</feature>
<keyword evidence="5" id="KW-0479">Metal-binding</keyword>
<dbReference type="PROSITE" id="PS00107">
    <property type="entry name" value="PROTEIN_KINASE_ATP"/>
    <property type="match status" value="1"/>
</dbReference>
<dbReference type="RefSeq" id="XP_013786308.1">
    <property type="nucleotide sequence ID" value="XM_013930854.2"/>
</dbReference>
<dbReference type="PROSITE" id="PS00108">
    <property type="entry name" value="PROTEIN_KINASE_ST"/>
    <property type="match status" value="1"/>
</dbReference>
<dbReference type="Pfam" id="PF02149">
    <property type="entry name" value="KA1"/>
    <property type="match status" value="1"/>
</dbReference>
<comment type="catalytic activity">
    <reaction evidence="10">
        <text>L-seryl-[protein] + ATP = O-phospho-L-seryl-[protein] + ADP + H(+)</text>
        <dbReference type="Rhea" id="RHEA:17989"/>
        <dbReference type="Rhea" id="RHEA-COMP:9863"/>
        <dbReference type="Rhea" id="RHEA-COMP:11604"/>
        <dbReference type="ChEBI" id="CHEBI:15378"/>
        <dbReference type="ChEBI" id="CHEBI:29999"/>
        <dbReference type="ChEBI" id="CHEBI:30616"/>
        <dbReference type="ChEBI" id="CHEBI:83421"/>
        <dbReference type="ChEBI" id="CHEBI:456216"/>
        <dbReference type="EC" id="2.7.11.1"/>
    </reaction>
</comment>
<dbReference type="PROSITE" id="PS50032">
    <property type="entry name" value="KA1"/>
    <property type="match status" value="1"/>
</dbReference>
<dbReference type="CDD" id="cd14338">
    <property type="entry name" value="UBA_SIK"/>
    <property type="match status" value="1"/>
</dbReference>
<dbReference type="InterPro" id="IPR008271">
    <property type="entry name" value="Ser/Thr_kinase_AS"/>
</dbReference>
<keyword evidence="6 11" id="KW-0547">Nucleotide-binding</keyword>
<keyword evidence="7" id="KW-0418">Kinase</keyword>
<dbReference type="Gene3D" id="3.30.310.80">
    <property type="entry name" value="Kinase associated domain 1, KA1"/>
    <property type="match status" value="1"/>
</dbReference>
<evidence type="ECO:0000256" key="6">
    <source>
        <dbReference type="ARBA" id="ARBA00022741"/>
    </source>
</evidence>
<evidence type="ECO:0000256" key="5">
    <source>
        <dbReference type="ARBA" id="ARBA00022723"/>
    </source>
</evidence>
<feature type="region of interest" description="Disordered" evidence="12">
    <location>
        <begin position="780"/>
        <end position="856"/>
    </location>
</feature>
<sequence>MAADKTKLGKGNSNTSLVRVGFYEIEKTIGKGNFAVVKLASHVITKVKVAIKIIDKTQLDEENLRKIFREIQIMKLLNHPHIVRLYQVMETEKMIYLVTEYASQGEIFDHLVISGKMSESEARKKFQQIVAAVGYCHQRYVVHRDLKAENLLLDSEMNIKIADFGFSNHFEPGKSLSTWCGSPPYAAPELFEGKQYDGTKADIWSMGVVLYVLVCGALPFDASTLQCLRTRVLSGKFRIPYFMSTDCENLVRNMLIVDPEKRFTIQQILHHKWIQQGEPDPEFKILVEQKSRSVHENESIDELIVEHMLQLPGLSKEQIIKCVQEKYFDSCSAIYHLLQDKLKSHQRAALLPQNLPVTAQPQRKSSITTGVVERGSPNMENGNSEHQALLSSMLTVSPTPMLQMCAENQNVENFGEFTLESDREESTRETVFNYQVIRRHTVGPSDINHKHVSGTSTGSKSKLSHNFKPLPTLPLSALPNTNLPQNLPFVQNFHPQNFCVKDQHLLKPPPVLGAVGGLSRRASDSGANIQTFQQHLLQESLIHPSSREQFVPLTSACLATSGTLQALTPHECKISDNDDKHDTARSRNHMKHILPRSSVEETQECQWKIQTPVRQRRSGLLTVIDKQPVMRRTSDGSTTVSPNRSVQERLYNQSFLSGPNNQLLNEGIPTMKSLQQEYQQLQRDTGTVDCQIQAEMQRLHSLHIQQMSHLHPSLATPSISSPPSISGSPIHHTSSSSTNSPPALTQHLQQLQLYHRGSPVGFGIQDSPIYPFQSYGNTQRVISSSSPPTGLFSTETCSGSTSQPYSGACEISSTQQQTPSPQPLLDSPSSLSAIYPRLPNSVGQHPRNNSSPGFQNLGMIQEDATEHTHQRDPKPFQTSLSFSAHSQEFPKIRITDETGEVQLSPTCEYPDTIDTTTVSPLEKKSSKLQTLATCSPQFLPTPPQCMSLEDFNVSMDCSKRETFCELQHLHSATDFNSEDQVLKNSLNQNEGICNNLKSSLLMWSTIQTTRESFRSNKQLRQTFPPLALEAVNPGRDITPQLFDDYISRGTSHSPISSKFLEFDIDTPELQKTSSGSICLTINIGAGDNFVCCAELLQQIQQRLGSKGLPLVLQPLERGFSLEHPDGVQIELEVYDGPRPSERGLKMRRISGDSMQYNQICHELISCMNT</sequence>
<dbReference type="PANTHER" id="PTHR24346">
    <property type="entry name" value="MAP/MICROTUBULE AFFINITY-REGULATING KINASE"/>
    <property type="match status" value="1"/>
</dbReference>
<feature type="domain" description="KA1" evidence="14">
    <location>
        <begin position="1120"/>
        <end position="1169"/>
    </location>
</feature>
<dbReference type="InterPro" id="IPR034672">
    <property type="entry name" value="SIK"/>
</dbReference>
<evidence type="ECO:0000256" key="3">
    <source>
        <dbReference type="ARBA" id="ARBA00022527"/>
    </source>
</evidence>
<gene>
    <name evidence="16" type="primary">LOC106470309</name>
</gene>
<dbReference type="Pfam" id="PF00069">
    <property type="entry name" value="Pkinase"/>
    <property type="match status" value="1"/>
</dbReference>
<evidence type="ECO:0000256" key="8">
    <source>
        <dbReference type="ARBA" id="ARBA00022840"/>
    </source>
</evidence>
<evidence type="ECO:0000256" key="9">
    <source>
        <dbReference type="ARBA" id="ARBA00047899"/>
    </source>
</evidence>
<feature type="compositionally biased region" description="Low complexity" evidence="12">
    <location>
        <begin position="812"/>
        <end position="832"/>
    </location>
</feature>
<dbReference type="EC" id="2.7.11.1" evidence="2"/>
<organism evidence="15 16">
    <name type="scientific">Limulus polyphemus</name>
    <name type="common">Atlantic horseshoe crab</name>
    <dbReference type="NCBI Taxonomy" id="6850"/>
    <lineage>
        <taxon>Eukaryota</taxon>
        <taxon>Metazoa</taxon>
        <taxon>Ecdysozoa</taxon>
        <taxon>Arthropoda</taxon>
        <taxon>Chelicerata</taxon>
        <taxon>Merostomata</taxon>
        <taxon>Xiphosura</taxon>
        <taxon>Limulidae</taxon>
        <taxon>Limulus</taxon>
    </lineage>
</organism>
<keyword evidence="4" id="KW-0808">Transferase</keyword>